<gene>
    <name evidence="2" type="ORF">M7I_1764</name>
</gene>
<protein>
    <submittedName>
        <fullName evidence="2">Uncharacterized protein</fullName>
    </submittedName>
</protein>
<sequence>MRVSRPRHAKTWGTFFLSLRDNIPFYSIVAHKLAFASQNRSWKTKKQNISKNKEAKKDALMSCDPSGESRTPDYSMSRVVIREFERTYDRGMKVGRCCSFSEKEGADRRLN</sequence>
<organism evidence="2 3">
    <name type="scientific">Glarea lozoyensis (strain ATCC 74030 / MF5533)</name>
    <dbReference type="NCBI Taxonomy" id="1104152"/>
    <lineage>
        <taxon>Eukaryota</taxon>
        <taxon>Fungi</taxon>
        <taxon>Dikarya</taxon>
        <taxon>Ascomycota</taxon>
        <taxon>Pezizomycotina</taxon>
        <taxon>Leotiomycetes</taxon>
        <taxon>Helotiales</taxon>
        <taxon>Helotiaceae</taxon>
        <taxon>Glarea</taxon>
    </lineage>
</organism>
<keyword evidence="3" id="KW-1185">Reference proteome</keyword>
<proteinExistence type="predicted"/>
<dbReference type="Proteomes" id="UP000005446">
    <property type="component" value="Unassembled WGS sequence"/>
</dbReference>
<accession>H0EH29</accession>
<dbReference type="EMBL" id="AGUE01000032">
    <property type="protein sequence ID" value="EHL02170.1"/>
    <property type="molecule type" value="Genomic_DNA"/>
</dbReference>
<evidence type="ECO:0000313" key="2">
    <source>
        <dbReference type="EMBL" id="EHL02170.1"/>
    </source>
</evidence>
<feature type="region of interest" description="Disordered" evidence="1">
    <location>
        <begin position="44"/>
        <end position="74"/>
    </location>
</feature>
<comment type="caution">
    <text evidence="2">The sequence shown here is derived from an EMBL/GenBank/DDBJ whole genome shotgun (WGS) entry which is preliminary data.</text>
</comment>
<evidence type="ECO:0000313" key="3">
    <source>
        <dbReference type="Proteomes" id="UP000005446"/>
    </source>
</evidence>
<reference evidence="2 3" key="1">
    <citation type="journal article" date="2012" name="Eukaryot. Cell">
        <title>Genome sequence of the fungus Glarea lozoyensis: the first genome sequence of a species from the Helotiaceae family.</title>
        <authorList>
            <person name="Youssar L."/>
            <person name="Gruening B.A."/>
            <person name="Erxleben A."/>
            <person name="Guenther S."/>
            <person name="Huettel W."/>
        </authorList>
    </citation>
    <scope>NUCLEOTIDE SEQUENCE [LARGE SCALE GENOMIC DNA]</scope>
    <source>
        <strain evidence="3">ATCC 74030 / MF5533</strain>
    </source>
</reference>
<name>H0EH29_GLAL7</name>
<dbReference type="AlphaFoldDB" id="H0EH29"/>
<evidence type="ECO:0000256" key="1">
    <source>
        <dbReference type="SAM" id="MobiDB-lite"/>
    </source>
</evidence>
<dbReference type="HOGENOM" id="CLU_2158685_0_0_1"/>
<dbReference type="InParanoid" id="H0EH29"/>